<keyword evidence="2" id="KW-0805">Transcription regulation</keyword>
<comment type="subcellular location">
    <subcellularLocation>
        <location evidence="1">Nucleus</location>
    </subcellularLocation>
</comment>
<keyword evidence="4" id="KW-0804">Transcription</keyword>
<dbReference type="Gene3D" id="2.40.330.10">
    <property type="entry name" value="DNA-binding pseudobarrel domain"/>
    <property type="match status" value="1"/>
</dbReference>
<dbReference type="InterPro" id="IPR005508">
    <property type="entry name" value="At2g31720-like"/>
</dbReference>
<gene>
    <name evidence="6" type="ORF">TIFTF001_012943</name>
</gene>
<protein>
    <recommendedName>
        <fullName evidence="8">TF-B3 domain-containing protein</fullName>
    </recommendedName>
</protein>
<comment type="caution">
    <text evidence="6">The sequence shown here is derived from an EMBL/GenBank/DDBJ whole genome shotgun (WGS) entry which is preliminary data.</text>
</comment>
<evidence type="ECO:0000256" key="4">
    <source>
        <dbReference type="ARBA" id="ARBA00023163"/>
    </source>
</evidence>
<dbReference type="GO" id="GO:0005634">
    <property type="term" value="C:nucleus"/>
    <property type="evidence" value="ECO:0007669"/>
    <property type="project" value="UniProtKB-SubCell"/>
</dbReference>
<dbReference type="AlphaFoldDB" id="A0AA88D6R8"/>
<evidence type="ECO:0000256" key="5">
    <source>
        <dbReference type="ARBA" id="ARBA00023242"/>
    </source>
</evidence>
<dbReference type="SUPFAM" id="SSF101936">
    <property type="entry name" value="DNA-binding pseudobarrel domain"/>
    <property type="match status" value="1"/>
</dbReference>
<evidence type="ECO:0000256" key="2">
    <source>
        <dbReference type="ARBA" id="ARBA00023015"/>
    </source>
</evidence>
<sequence>MSSSYDDKFKDYELFLFLRLKIWDLLSSSFYVSSNNWYNVAERNELKAGEIVQIWFFRSREGKPCFAVVNLGQKPDSCSSAVGKDVCEPRSDVYTA</sequence>
<evidence type="ECO:0000256" key="3">
    <source>
        <dbReference type="ARBA" id="ARBA00023125"/>
    </source>
</evidence>
<accession>A0AA88D6R8</accession>
<dbReference type="InterPro" id="IPR015300">
    <property type="entry name" value="DNA-bd_pseudobarrel_sf"/>
</dbReference>
<evidence type="ECO:0008006" key="8">
    <source>
        <dbReference type="Google" id="ProtNLM"/>
    </source>
</evidence>
<proteinExistence type="predicted"/>
<keyword evidence="3" id="KW-0238">DNA-binding</keyword>
<dbReference type="PANTHER" id="PTHR31541:SF25">
    <property type="entry name" value="GAMMA-GLIADIN B"/>
    <property type="match status" value="1"/>
</dbReference>
<evidence type="ECO:0000313" key="7">
    <source>
        <dbReference type="Proteomes" id="UP001187192"/>
    </source>
</evidence>
<dbReference type="Proteomes" id="UP001187192">
    <property type="component" value="Unassembled WGS sequence"/>
</dbReference>
<keyword evidence="5" id="KW-0539">Nucleus</keyword>
<evidence type="ECO:0000256" key="1">
    <source>
        <dbReference type="ARBA" id="ARBA00004123"/>
    </source>
</evidence>
<name>A0AA88D6R8_FICCA</name>
<reference evidence="6" key="1">
    <citation type="submission" date="2023-07" db="EMBL/GenBank/DDBJ databases">
        <title>draft genome sequence of fig (Ficus carica).</title>
        <authorList>
            <person name="Takahashi T."/>
            <person name="Nishimura K."/>
        </authorList>
    </citation>
    <scope>NUCLEOTIDE SEQUENCE</scope>
</reference>
<organism evidence="6 7">
    <name type="scientific">Ficus carica</name>
    <name type="common">Common fig</name>
    <dbReference type="NCBI Taxonomy" id="3494"/>
    <lineage>
        <taxon>Eukaryota</taxon>
        <taxon>Viridiplantae</taxon>
        <taxon>Streptophyta</taxon>
        <taxon>Embryophyta</taxon>
        <taxon>Tracheophyta</taxon>
        <taxon>Spermatophyta</taxon>
        <taxon>Magnoliopsida</taxon>
        <taxon>eudicotyledons</taxon>
        <taxon>Gunneridae</taxon>
        <taxon>Pentapetalae</taxon>
        <taxon>rosids</taxon>
        <taxon>fabids</taxon>
        <taxon>Rosales</taxon>
        <taxon>Moraceae</taxon>
        <taxon>Ficeae</taxon>
        <taxon>Ficus</taxon>
    </lineage>
</organism>
<keyword evidence="7" id="KW-1185">Reference proteome</keyword>
<dbReference type="EMBL" id="BTGU01000017">
    <property type="protein sequence ID" value="GMN43737.1"/>
    <property type="molecule type" value="Genomic_DNA"/>
</dbReference>
<dbReference type="PANTHER" id="PTHR31541">
    <property type="entry name" value="B3 DOMAIN PLANT PROTEIN-RELATED"/>
    <property type="match status" value="1"/>
</dbReference>
<dbReference type="GO" id="GO:0003677">
    <property type="term" value="F:DNA binding"/>
    <property type="evidence" value="ECO:0007669"/>
    <property type="project" value="UniProtKB-KW"/>
</dbReference>
<evidence type="ECO:0000313" key="6">
    <source>
        <dbReference type="EMBL" id="GMN43737.1"/>
    </source>
</evidence>